<dbReference type="OrthoDB" id="283584at2"/>
<feature type="transmembrane region" description="Helical" evidence="1">
    <location>
        <begin position="397"/>
        <end position="419"/>
    </location>
</feature>
<dbReference type="AlphaFoldDB" id="A0A5B9R785"/>
<evidence type="ECO:0000313" key="3">
    <source>
        <dbReference type="Proteomes" id="UP000325286"/>
    </source>
</evidence>
<feature type="transmembrane region" description="Helical" evidence="1">
    <location>
        <begin position="21"/>
        <end position="42"/>
    </location>
</feature>
<dbReference type="PANTHER" id="PTHR28008:SF1">
    <property type="entry name" value="DOMAIN PROTEIN, PUTATIVE (AFU_ORTHOLOGUE AFUA_3G10980)-RELATED"/>
    <property type="match status" value="1"/>
</dbReference>
<dbReference type="RefSeq" id="WP_148080476.1">
    <property type="nucleotide sequence ID" value="NZ_CP042914.1"/>
</dbReference>
<keyword evidence="1" id="KW-1133">Transmembrane helix</keyword>
<feature type="transmembrane region" description="Helical" evidence="1">
    <location>
        <begin position="75"/>
        <end position="96"/>
    </location>
</feature>
<accession>A0A5B9R785</accession>
<feature type="transmembrane region" description="Helical" evidence="1">
    <location>
        <begin position="252"/>
        <end position="272"/>
    </location>
</feature>
<keyword evidence="1" id="KW-0472">Membrane</keyword>
<evidence type="ECO:0000256" key="1">
    <source>
        <dbReference type="SAM" id="Phobius"/>
    </source>
</evidence>
<feature type="transmembrane region" description="Helical" evidence="1">
    <location>
        <begin position="175"/>
        <end position="193"/>
    </location>
</feature>
<evidence type="ECO:0000313" key="2">
    <source>
        <dbReference type="EMBL" id="QEG42511.1"/>
    </source>
</evidence>
<dbReference type="Proteomes" id="UP000325286">
    <property type="component" value="Chromosome"/>
</dbReference>
<reference evidence="2 3" key="1">
    <citation type="submission" date="2019-08" db="EMBL/GenBank/DDBJ databases">
        <title>Deep-cultivation of Planctomycetes and their phenomic and genomic characterization uncovers novel biology.</title>
        <authorList>
            <person name="Wiegand S."/>
            <person name="Jogler M."/>
            <person name="Boedeker C."/>
            <person name="Pinto D."/>
            <person name="Vollmers J."/>
            <person name="Rivas-Marin E."/>
            <person name="Kohn T."/>
            <person name="Peeters S.H."/>
            <person name="Heuer A."/>
            <person name="Rast P."/>
            <person name="Oberbeckmann S."/>
            <person name="Bunk B."/>
            <person name="Jeske O."/>
            <person name="Meyerdierks A."/>
            <person name="Storesund J.E."/>
            <person name="Kallscheuer N."/>
            <person name="Luecker S."/>
            <person name="Lage O.M."/>
            <person name="Pohl T."/>
            <person name="Merkel B.J."/>
            <person name="Hornburger P."/>
            <person name="Mueller R.-W."/>
            <person name="Bruemmer F."/>
            <person name="Labrenz M."/>
            <person name="Spormann A.M."/>
            <person name="Op den Camp H."/>
            <person name="Overmann J."/>
            <person name="Amann R."/>
            <person name="Jetten M.S.M."/>
            <person name="Mascher T."/>
            <person name="Medema M.H."/>
            <person name="Devos D.P."/>
            <person name="Kaster A.-K."/>
            <person name="Ovreas L."/>
            <person name="Rohde M."/>
            <person name="Galperin M.Y."/>
            <person name="Jogler C."/>
        </authorList>
    </citation>
    <scope>NUCLEOTIDE SEQUENCE [LARGE SCALE GENOMIC DNA]</scope>
    <source>
        <strain evidence="2 3">UC8</strain>
    </source>
</reference>
<feature type="transmembrane region" description="Helical" evidence="1">
    <location>
        <begin position="140"/>
        <end position="163"/>
    </location>
</feature>
<gene>
    <name evidence="2" type="ORF">UC8_45500</name>
</gene>
<keyword evidence="3" id="KW-1185">Reference proteome</keyword>
<organism evidence="2 3">
    <name type="scientific">Roseimaritima ulvae</name>
    <dbReference type="NCBI Taxonomy" id="980254"/>
    <lineage>
        <taxon>Bacteria</taxon>
        <taxon>Pseudomonadati</taxon>
        <taxon>Planctomycetota</taxon>
        <taxon>Planctomycetia</taxon>
        <taxon>Pirellulales</taxon>
        <taxon>Pirellulaceae</taxon>
        <taxon>Roseimaritima</taxon>
    </lineage>
</organism>
<proteinExistence type="predicted"/>
<feature type="transmembrane region" description="Helical" evidence="1">
    <location>
        <begin position="431"/>
        <end position="448"/>
    </location>
</feature>
<protein>
    <submittedName>
        <fullName evidence="2">VanZ like family protein</fullName>
    </submittedName>
</protein>
<feature type="transmembrane region" description="Helical" evidence="1">
    <location>
        <begin position="227"/>
        <end position="245"/>
    </location>
</feature>
<feature type="transmembrane region" description="Helical" evidence="1">
    <location>
        <begin position="103"/>
        <end position="128"/>
    </location>
</feature>
<feature type="transmembrane region" description="Helical" evidence="1">
    <location>
        <begin position="278"/>
        <end position="297"/>
    </location>
</feature>
<dbReference type="KEGG" id="rul:UC8_45500"/>
<keyword evidence="1" id="KW-0812">Transmembrane</keyword>
<feature type="transmembrane region" description="Helical" evidence="1">
    <location>
        <begin position="362"/>
        <end position="385"/>
    </location>
</feature>
<sequence>MLNSPKLYRSIPTPSEQRFATFRKLSAALALFFFLALIYGSMVPLTPRQLSWDQAVAKFGKLPWLQLGVYHRADWVANILVVLPAGWFAAAAVDLGRRSRGPLLWAIPLIVGLLSATVILIEFCQVWFPPRTQSKNDIAAGLLGALAGPMLWLLCGRAVFTILDSIRHTRLTQIRVLWAVVAYAILNLIYAVLPLDVMVDPAEWSSKLSAGRLILWPTASLDIDSNLVRGLLLAGLRTSIVAFAISLYRGPLWGLMLGTGFALLCELVQIPIYTRTASSLDVLAGVAGACGGLLVAGQWERVNRWMRRPLSWGLLFLGLLLLINLITLGRSGQWISDPEWIQQRWASFFAWPFVKYYYTSEFAAGTNLLSKLLSFAIVGFVLKGAQRTAPARFSRSVAVVGWLSIGMVAVMLEIAQVYLPPQIPDAADVCIYIAGAMFGYGSHWMFSLDDRSVVTA</sequence>
<feature type="transmembrane region" description="Helical" evidence="1">
    <location>
        <begin position="309"/>
        <end position="328"/>
    </location>
</feature>
<dbReference type="EMBL" id="CP042914">
    <property type="protein sequence ID" value="QEG42511.1"/>
    <property type="molecule type" value="Genomic_DNA"/>
</dbReference>
<dbReference type="PANTHER" id="PTHR28008">
    <property type="entry name" value="DOMAIN PROTEIN, PUTATIVE (AFU_ORTHOLOGUE AFUA_3G10980)-RELATED"/>
    <property type="match status" value="1"/>
</dbReference>
<name>A0A5B9R785_9BACT</name>